<evidence type="ECO:0000313" key="2">
    <source>
        <dbReference type="Proteomes" id="UP000811899"/>
    </source>
</evidence>
<name>A0AAW4L5P9_9BACT</name>
<organism evidence="1 2">
    <name type="scientific">Geoanaerobacter pelophilus</name>
    <dbReference type="NCBI Taxonomy" id="60036"/>
    <lineage>
        <taxon>Bacteria</taxon>
        <taxon>Pseudomonadati</taxon>
        <taxon>Thermodesulfobacteriota</taxon>
        <taxon>Desulfuromonadia</taxon>
        <taxon>Geobacterales</taxon>
        <taxon>Geobacteraceae</taxon>
        <taxon>Geoanaerobacter</taxon>
    </lineage>
</organism>
<evidence type="ECO:0000313" key="1">
    <source>
        <dbReference type="EMBL" id="MBT0663531.1"/>
    </source>
</evidence>
<reference evidence="1 2" key="1">
    <citation type="submission" date="2021-05" db="EMBL/GenBank/DDBJ databases">
        <title>The draft genome of Geobacter pelophilus DSM 12255.</title>
        <authorList>
            <person name="Xu Z."/>
            <person name="Masuda Y."/>
            <person name="Itoh H."/>
            <person name="Senoo K."/>
        </authorList>
    </citation>
    <scope>NUCLEOTIDE SEQUENCE [LARGE SCALE GENOMIC DNA]</scope>
    <source>
        <strain evidence="1 2">DSM 12255</strain>
    </source>
</reference>
<comment type="caution">
    <text evidence="1">The sequence shown here is derived from an EMBL/GenBank/DDBJ whole genome shotgun (WGS) entry which is preliminary data.</text>
</comment>
<dbReference type="EMBL" id="JAHCVJ010000001">
    <property type="protein sequence ID" value="MBT0663531.1"/>
    <property type="molecule type" value="Genomic_DNA"/>
</dbReference>
<dbReference type="RefSeq" id="WP_214170263.1">
    <property type="nucleotide sequence ID" value="NZ_JAHCVJ010000001.1"/>
</dbReference>
<dbReference type="AlphaFoldDB" id="A0AAW4L5P9"/>
<dbReference type="Proteomes" id="UP000811899">
    <property type="component" value="Unassembled WGS sequence"/>
</dbReference>
<accession>A0AAW4L5P9</accession>
<keyword evidence="2" id="KW-1185">Reference proteome</keyword>
<proteinExistence type="predicted"/>
<protein>
    <submittedName>
        <fullName evidence="1">Uncharacterized protein</fullName>
    </submittedName>
</protein>
<sequence>MPTKKSLAVMKSRAKNPDMQRLELIVPVSVKEQFKELAKVNRLTLPEMLATLIDAAVNPVPAPVKLSDADMARQLLADSGGNRTAAKRQLIEQLQMEFPGYKVNGAGTKKGGEFYEAQRKYKSVAQAVDRETKPAPEVLQAR</sequence>
<gene>
    <name evidence="1" type="ORF">KI809_04370</name>
</gene>